<evidence type="ECO:0000313" key="3">
    <source>
        <dbReference type="Proteomes" id="UP000025238"/>
    </source>
</evidence>
<proteinExistence type="predicted"/>
<dbReference type="InterPro" id="IPR044691">
    <property type="entry name" value="DCC1_Trx"/>
</dbReference>
<dbReference type="KEGG" id="pstu:UIB01_12115"/>
<reference evidence="2 3" key="1">
    <citation type="submission" date="2014-03" db="EMBL/GenBank/DDBJ databases">
        <title>Complete genome sequence of Pseudomonas stutzeri 19SMN4.</title>
        <authorList>
            <person name="Brunet-Galmes I."/>
            <person name="Nogales B."/>
            <person name="Busquets A."/>
            <person name="Pena A."/>
            <person name="Gomila M."/>
            <person name="Garcia-Valdes E."/>
            <person name="Lalucat J."/>
            <person name="Bennasar A."/>
            <person name="Bosch R."/>
        </authorList>
    </citation>
    <scope>NUCLEOTIDE SEQUENCE [LARGE SCALE GENOMIC DNA]</scope>
    <source>
        <strain evidence="2 3">19SMN4</strain>
    </source>
</reference>
<dbReference type="OrthoDB" id="5294764at2"/>
<dbReference type="EMBL" id="CP007509">
    <property type="protein sequence ID" value="AHY43176.1"/>
    <property type="molecule type" value="Genomic_DNA"/>
</dbReference>
<evidence type="ECO:0000313" key="2">
    <source>
        <dbReference type="EMBL" id="AHY43176.1"/>
    </source>
</evidence>
<feature type="compositionally biased region" description="Low complexity" evidence="1">
    <location>
        <begin position="128"/>
        <end position="149"/>
    </location>
</feature>
<dbReference type="GO" id="GO:0015035">
    <property type="term" value="F:protein-disulfide reductase activity"/>
    <property type="evidence" value="ECO:0007669"/>
    <property type="project" value="InterPro"/>
</dbReference>
<accession>A0A023WT77</accession>
<dbReference type="Proteomes" id="UP000025238">
    <property type="component" value="Chromosome"/>
</dbReference>
<sequence>MTPDLPLTLFVDRSCPLCAREVHWLERSADPARLLLVDISAADFSTAGLGRDLAQLRRRLHARSASGAWLTGVDATYWSWRLAGHGRWAAPLGWRPLRPFLLLGYQLFAVLRPHLDWLPHPDGASRCTTQCSAPQPSSPASDSQATKQP</sequence>
<protein>
    <recommendedName>
        <fullName evidence="4">DUF393 domain-containing protein</fullName>
    </recommendedName>
</protein>
<name>A0A023WT77_STUST</name>
<organism evidence="2 3">
    <name type="scientific">Stutzerimonas stutzeri</name>
    <name type="common">Pseudomonas stutzeri</name>
    <dbReference type="NCBI Taxonomy" id="316"/>
    <lineage>
        <taxon>Bacteria</taxon>
        <taxon>Pseudomonadati</taxon>
        <taxon>Pseudomonadota</taxon>
        <taxon>Gammaproteobacteria</taxon>
        <taxon>Pseudomonadales</taxon>
        <taxon>Pseudomonadaceae</taxon>
        <taxon>Stutzerimonas</taxon>
    </lineage>
</organism>
<dbReference type="InterPro" id="IPR007263">
    <property type="entry name" value="DCC1-like"/>
</dbReference>
<evidence type="ECO:0000256" key="1">
    <source>
        <dbReference type="SAM" id="MobiDB-lite"/>
    </source>
</evidence>
<evidence type="ECO:0008006" key="4">
    <source>
        <dbReference type="Google" id="ProtNLM"/>
    </source>
</evidence>
<dbReference type="PANTHER" id="PTHR34290:SF2">
    <property type="entry name" value="OS04G0668800 PROTEIN"/>
    <property type="match status" value="1"/>
</dbReference>
<dbReference type="AlphaFoldDB" id="A0A023WT77"/>
<gene>
    <name evidence="2" type="ORF">UIB01_12115</name>
</gene>
<feature type="region of interest" description="Disordered" evidence="1">
    <location>
        <begin position="127"/>
        <end position="149"/>
    </location>
</feature>
<dbReference type="PATRIC" id="fig|316.97.peg.2425"/>
<dbReference type="Pfam" id="PF04134">
    <property type="entry name" value="DCC1-like"/>
    <property type="match status" value="1"/>
</dbReference>
<dbReference type="PANTHER" id="PTHR34290">
    <property type="entry name" value="SI:CH73-390P7.2"/>
    <property type="match status" value="1"/>
</dbReference>